<evidence type="ECO:0000256" key="2">
    <source>
        <dbReference type="ARBA" id="ARBA00009773"/>
    </source>
</evidence>
<dbReference type="InterPro" id="IPR002549">
    <property type="entry name" value="AI-2E-like"/>
</dbReference>
<gene>
    <name evidence="7" type="primary">yhhT_2</name>
    <name evidence="7" type="ORF">NCTC204_02358</name>
</gene>
<reference evidence="7 8" key="1">
    <citation type="submission" date="2018-06" db="EMBL/GenBank/DDBJ databases">
        <authorList>
            <consortium name="Pathogen Informatics"/>
            <person name="Doyle S."/>
        </authorList>
    </citation>
    <scope>NUCLEOTIDE SEQUENCE [LARGE SCALE GENOMIC DNA]</scope>
    <source>
        <strain evidence="7 8">NCTC204</strain>
    </source>
</reference>
<accession>A0A377ZZM6</accession>
<sequence length="79" mass="8945">MHRALKGVTHYLALKTLISLWTGLIVWLGLLAMGVQFALMWGVLAFLLNYVPNNWLRHLRYPPHAAGAAVQRQSMSACW</sequence>
<comment type="subcellular location">
    <subcellularLocation>
        <location evidence="1">Membrane</location>
        <topology evidence="1">Multi-pass membrane protein</topology>
    </subcellularLocation>
</comment>
<dbReference type="Proteomes" id="UP000255192">
    <property type="component" value="Unassembled WGS sequence"/>
</dbReference>
<dbReference type="EMBL" id="UGMD01000002">
    <property type="protein sequence ID" value="STU91787.1"/>
    <property type="molecule type" value="Genomic_DNA"/>
</dbReference>
<dbReference type="Pfam" id="PF01594">
    <property type="entry name" value="AI-2E_transport"/>
    <property type="match status" value="1"/>
</dbReference>
<proteinExistence type="inferred from homology"/>
<organism evidence="7 8">
    <name type="scientific">Klebsiella pneumoniae</name>
    <dbReference type="NCBI Taxonomy" id="573"/>
    <lineage>
        <taxon>Bacteria</taxon>
        <taxon>Pseudomonadati</taxon>
        <taxon>Pseudomonadota</taxon>
        <taxon>Gammaproteobacteria</taxon>
        <taxon>Enterobacterales</taxon>
        <taxon>Enterobacteriaceae</taxon>
        <taxon>Klebsiella/Raoultella group</taxon>
        <taxon>Klebsiella</taxon>
        <taxon>Klebsiella pneumoniae complex</taxon>
    </lineage>
</organism>
<comment type="similarity">
    <text evidence="2">Belongs to the autoinducer-2 exporter (AI-2E) (TC 2.A.86) family.</text>
</comment>
<evidence type="ECO:0000313" key="7">
    <source>
        <dbReference type="EMBL" id="STU91787.1"/>
    </source>
</evidence>
<name>A0A377ZZM6_KLEPN</name>
<keyword evidence="4 6" id="KW-1133">Transmembrane helix</keyword>
<evidence type="ECO:0000256" key="4">
    <source>
        <dbReference type="ARBA" id="ARBA00022989"/>
    </source>
</evidence>
<keyword evidence="3 6" id="KW-0812">Transmembrane</keyword>
<keyword evidence="5 6" id="KW-0472">Membrane</keyword>
<evidence type="ECO:0000256" key="5">
    <source>
        <dbReference type="ARBA" id="ARBA00023136"/>
    </source>
</evidence>
<dbReference type="AlphaFoldDB" id="A0A377ZZM6"/>
<evidence type="ECO:0000313" key="8">
    <source>
        <dbReference type="Proteomes" id="UP000255192"/>
    </source>
</evidence>
<dbReference type="GO" id="GO:0016020">
    <property type="term" value="C:membrane"/>
    <property type="evidence" value="ECO:0007669"/>
    <property type="project" value="UniProtKB-SubCell"/>
</dbReference>
<feature type="transmembrane region" description="Helical" evidence="6">
    <location>
        <begin position="20"/>
        <end position="51"/>
    </location>
</feature>
<protein>
    <submittedName>
        <fullName evidence="7">PerM family permease</fullName>
    </submittedName>
</protein>
<evidence type="ECO:0000256" key="3">
    <source>
        <dbReference type="ARBA" id="ARBA00022692"/>
    </source>
</evidence>
<evidence type="ECO:0000256" key="1">
    <source>
        <dbReference type="ARBA" id="ARBA00004141"/>
    </source>
</evidence>
<evidence type="ECO:0000256" key="6">
    <source>
        <dbReference type="SAM" id="Phobius"/>
    </source>
</evidence>